<name>A0A841L6E9_9FIRM</name>
<keyword evidence="2" id="KW-0472">Membrane</keyword>
<keyword evidence="2" id="KW-0812">Transmembrane</keyword>
<feature type="transmembrane region" description="Helical" evidence="2">
    <location>
        <begin position="5"/>
        <end position="26"/>
    </location>
</feature>
<feature type="domain" description="GH16" evidence="3">
    <location>
        <begin position="29"/>
        <end position="292"/>
    </location>
</feature>
<dbReference type="SUPFAM" id="SSF49899">
    <property type="entry name" value="Concanavalin A-like lectins/glucanases"/>
    <property type="match status" value="1"/>
</dbReference>
<dbReference type="InterPro" id="IPR050546">
    <property type="entry name" value="Glycosyl_Hydrlase_16"/>
</dbReference>
<dbReference type="AlphaFoldDB" id="A0A841L6E9"/>
<dbReference type="PANTHER" id="PTHR10963">
    <property type="entry name" value="GLYCOSYL HYDROLASE-RELATED"/>
    <property type="match status" value="1"/>
</dbReference>
<dbReference type="GO" id="GO:0005975">
    <property type="term" value="P:carbohydrate metabolic process"/>
    <property type="evidence" value="ECO:0007669"/>
    <property type="project" value="InterPro"/>
</dbReference>
<evidence type="ECO:0000256" key="1">
    <source>
        <dbReference type="ARBA" id="ARBA00006865"/>
    </source>
</evidence>
<evidence type="ECO:0000259" key="3">
    <source>
        <dbReference type="PROSITE" id="PS51762"/>
    </source>
</evidence>
<dbReference type="CDD" id="cd08023">
    <property type="entry name" value="GH16_laminarinase_like"/>
    <property type="match status" value="1"/>
</dbReference>
<comment type="similarity">
    <text evidence="1">Belongs to the glycosyl hydrolase 16 family.</text>
</comment>
<dbReference type="Pfam" id="PF00722">
    <property type="entry name" value="Glyco_hydro_16"/>
    <property type="match status" value="1"/>
</dbReference>
<dbReference type="Proteomes" id="UP000579281">
    <property type="component" value="Unassembled WGS sequence"/>
</dbReference>
<organism evidence="4 5">
    <name type="scientific">Anaerosolibacter carboniphilus</name>
    <dbReference type="NCBI Taxonomy" id="1417629"/>
    <lineage>
        <taxon>Bacteria</taxon>
        <taxon>Bacillati</taxon>
        <taxon>Bacillota</taxon>
        <taxon>Clostridia</taxon>
        <taxon>Peptostreptococcales</taxon>
        <taxon>Thermotaleaceae</taxon>
        <taxon>Anaerosolibacter</taxon>
    </lineage>
</organism>
<evidence type="ECO:0000256" key="2">
    <source>
        <dbReference type="SAM" id="Phobius"/>
    </source>
</evidence>
<accession>A0A841L6E9</accession>
<sequence length="292" mass="34754">MRKCIVLCVFIVFFILLTYYMVFTIFNTDSDTNKDTPINMDEGSSENNKITTNLNNGWKLVWYDEFNGAKLNKEYWSFQRGGNGWGNNELQYYTDRRENCYVENGKLIIRAMNEHFENNQFTSARIMTKGKVDFLYGRIDIKARLPKGKGLLPAFWLLPSEDNYQDRRKNGEIDIMEMLGDNPKVIYAVAHYSINEKYKSWGKCEDNNIDFSEDFHIYSLEWNKRELKWFIDGKDYYILEIDKVFNEDYHPFSKRFYLILNIAIGGDWPGNDLSEAIFPAQMEIDYVRYYRK</sequence>
<protein>
    <submittedName>
        <fullName evidence="4">Beta-glucanase (GH16 family)</fullName>
    </submittedName>
</protein>
<evidence type="ECO:0000313" key="5">
    <source>
        <dbReference type="Proteomes" id="UP000579281"/>
    </source>
</evidence>
<dbReference type="GO" id="GO:0004553">
    <property type="term" value="F:hydrolase activity, hydrolyzing O-glycosyl compounds"/>
    <property type="evidence" value="ECO:0007669"/>
    <property type="project" value="InterPro"/>
</dbReference>
<dbReference type="Gene3D" id="2.60.120.200">
    <property type="match status" value="1"/>
</dbReference>
<proteinExistence type="inferred from homology"/>
<gene>
    <name evidence="4" type="ORF">HNQ80_004001</name>
</gene>
<reference evidence="4 5" key="1">
    <citation type="submission" date="2020-08" db="EMBL/GenBank/DDBJ databases">
        <title>Genomic Encyclopedia of Type Strains, Phase IV (KMG-IV): sequencing the most valuable type-strain genomes for metagenomic binning, comparative biology and taxonomic classification.</title>
        <authorList>
            <person name="Goeker M."/>
        </authorList>
    </citation>
    <scope>NUCLEOTIDE SEQUENCE [LARGE SCALE GENOMIC DNA]</scope>
    <source>
        <strain evidence="4 5">DSM 103526</strain>
    </source>
</reference>
<keyword evidence="5" id="KW-1185">Reference proteome</keyword>
<evidence type="ECO:0000313" key="4">
    <source>
        <dbReference type="EMBL" id="MBB6217865.1"/>
    </source>
</evidence>
<keyword evidence="2" id="KW-1133">Transmembrane helix</keyword>
<dbReference type="RefSeq" id="WP_184312372.1">
    <property type="nucleotide sequence ID" value="NZ_JACHEN010000029.1"/>
</dbReference>
<comment type="caution">
    <text evidence="4">The sequence shown here is derived from an EMBL/GenBank/DDBJ whole genome shotgun (WGS) entry which is preliminary data.</text>
</comment>
<dbReference type="InterPro" id="IPR013320">
    <property type="entry name" value="ConA-like_dom_sf"/>
</dbReference>
<dbReference type="PROSITE" id="PS51762">
    <property type="entry name" value="GH16_2"/>
    <property type="match status" value="1"/>
</dbReference>
<dbReference type="PANTHER" id="PTHR10963:SF55">
    <property type="entry name" value="GLYCOSIDE HYDROLASE FAMILY 16 PROTEIN"/>
    <property type="match status" value="1"/>
</dbReference>
<dbReference type="EMBL" id="JACHEN010000029">
    <property type="protein sequence ID" value="MBB6217865.1"/>
    <property type="molecule type" value="Genomic_DNA"/>
</dbReference>
<dbReference type="InterPro" id="IPR000757">
    <property type="entry name" value="Beta-glucanase-like"/>
</dbReference>